<dbReference type="PANTHER" id="PTHR35984:SF1">
    <property type="entry name" value="PERIPLASMIC SERINE PROTEASE"/>
    <property type="match status" value="1"/>
</dbReference>
<comment type="caution">
    <text evidence="1">The sequence shown here is derived from an EMBL/GenBank/DDBJ whole genome shotgun (WGS) entry which is preliminary data.</text>
</comment>
<name>A0ABT0QA82_9FLAO</name>
<dbReference type="EMBL" id="JAMFLZ010000001">
    <property type="protein sequence ID" value="MCL6293897.1"/>
    <property type="molecule type" value="Genomic_DNA"/>
</dbReference>
<evidence type="ECO:0000313" key="2">
    <source>
        <dbReference type="Proteomes" id="UP001165381"/>
    </source>
</evidence>
<keyword evidence="2" id="KW-1185">Reference proteome</keyword>
<dbReference type="InterPro" id="IPR029045">
    <property type="entry name" value="ClpP/crotonase-like_dom_sf"/>
</dbReference>
<accession>A0ABT0QA82</accession>
<evidence type="ECO:0000313" key="1">
    <source>
        <dbReference type="EMBL" id="MCL6293897.1"/>
    </source>
</evidence>
<reference evidence="1" key="1">
    <citation type="submission" date="2022-05" db="EMBL/GenBank/DDBJ databases">
        <authorList>
            <person name="Park J.-S."/>
        </authorList>
    </citation>
    <scope>NUCLEOTIDE SEQUENCE</scope>
    <source>
        <strain evidence="1">2012CJ34-3</strain>
    </source>
</reference>
<protein>
    <submittedName>
        <fullName evidence="1">S49 family peptidase</fullName>
    </submittedName>
</protein>
<dbReference type="Gene3D" id="3.90.226.10">
    <property type="entry name" value="2-enoyl-CoA Hydratase, Chain A, domain 1"/>
    <property type="match status" value="1"/>
</dbReference>
<proteinExistence type="predicted"/>
<organism evidence="1 2">
    <name type="scientific">Jejuia spongiicola</name>
    <dbReference type="NCBI Taxonomy" id="2942207"/>
    <lineage>
        <taxon>Bacteria</taxon>
        <taxon>Pseudomonadati</taxon>
        <taxon>Bacteroidota</taxon>
        <taxon>Flavobacteriia</taxon>
        <taxon>Flavobacteriales</taxon>
        <taxon>Flavobacteriaceae</taxon>
        <taxon>Jejuia</taxon>
    </lineage>
</organism>
<dbReference type="InterPro" id="IPR002825">
    <property type="entry name" value="Pept_S49_ser-pept_pro"/>
</dbReference>
<dbReference type="Pfam" id="PF01972">
    <property type="entry name" value="SDH_protease"/>
    <property type="match status" value="1"/>
</dbReference>
<gene>
    <name evidence="1" type="ORF">M3P09_02760</name>
</gene>
<dbReference type="SUPFAM" id="SSF52096">
    <property type="entry name" value="ClpP/crotonase"/>
    <property type="match status" value="1"/>
</dbReference>
<dbReference type="PANTHER" id="PTHR35984">
    <property type="entry name" value="PERIPLASMIC SERINE PROTEASE"/>
    <property type="match status" value="1"/>
</dbReference>
<sequence>MPNWGEVLKEIQETHKKYPGKNPLDIVRRKYLKKVSTVTSRNVIAYYSGWLQKPKAPDTAVNDKDKSGFMLTIHKMDKSKGLDLILHTPGGDLAATESLVDYLYSMFGHNIRVIVPQISMSAGTMIALSAKEIILGKHSNLGPIDPQMGGMACQAILNEFEDAKRDIKSNPHAASLWQVIISKYHPTFLGACKQAIDWSENMVSQWLIDNMCSDDTSKVGGIMKMFADHKKQKSHARHISKKQCEEVGLNIISLEDNKELQDAVLTTHHAFMHAFASTNAVKIIENHNGIAYVEQSVPSIPTK</sequence>
<dbReference type="Proteomes" id="UP001165381">
    <property type="component" value="Unassembled WGS sequence"/>
</dbReference>
<dbReference type="RefSeq" id="WP_249971929.1">
    <property type="nucleotide sequence ID" value="NZ_JAMFLZ010000001.1"/>
</dbReference>